<accession>A0A1X7TE43</accession>
<name>A0A1X7TE43_AMPQE</name>
<proteinExistence type="predicted"/>
<dbReference type="InParanoid" id="A0A1X7TE43"/>
<dbReference type="EnsemblMetazoa" id="Aqu2.1.12879_001">
    <property type="protein sequence ID" value="Aqu2.1.12879_001"/>
    <property type="gene ID" value="Aqu2.1.12879"/>
</dbReference>
<evidence type="ECO:0000313" key="1">
    <source>
        <dbReference type="EnsemblMetazoa" id="Aqu2.1.12879_001"/>
    </source>
</evidence>
<protein>
    <submittedName>
        <fullName evidence="1">Uncharacterized protein</fullName>
    </submittedName>
</protein>
<organism evidence="1">
    <name type="scientific">Amphimedon queenslandica</name>
    <name type="common">Sponge</name>
    <dbReference type="NCBI Taxonomy" id="400682"/>
    <lineage>
        <taxon>Eukaryota</taxon>
        <taxon>Metazoa</taxon>
        <taxon>Porifera</taxon>
        <taxon>Demospongiae</taxon>
        <taxon>Heteroscleromorpha</taxon>
        <taxon>Haplosclerida</taxon>
        <taxon>Niphatidae</taxon>
        <taxon>Amphimedon</taxon>
    </lineage>
</organism>
<reference evidence="1" key="1">
    <citation type="submission" date="2017-05" db="UniProtKB">
        <authorList>
            <consortium name="EnsemblMetazoa"/>
        </authorList>
    </citation>
    <scope>IDENTIFICATION</scope>
</reference>
<sequence length="59" mass="6535">MLTILITCASFHIAYLLILLQKLSHGNSKLRQPFFPTLPSTKKALPEECPTRGPEGAIQ</sequence>
<dbReference type="AlphaFoldDB" id="A0A1X7TE43"/>